<feature type="domain" description="Flagellin N-terminal" evidence="5">
    <location>
        <begin position="5"/>
        <end position="141"/>
    </location>
</feature>
<dbReference type="InterPro" id="IPR046358">
    <property type="entry name" value="Flagellin_C"/>
</dbReference>
<dbReference type="GO" id="GO:0009288">
    <property type="term" value="C:bacterial-type flagellum"/>
    <property type="evidence" value="ECO:0007669"/>
    <property type="project" value="UniProtKB-SubCell"/>
</dbReference>
<reference evidence="7 8" key="2">
    <citation type="journal article" date="2010" name="Stand. Genomic Sci.">
        <title>Complete genome sequence of Desulfohalobium retbaense type strain (HR(100)).</title>
        <authorList>
            <person name="Spring S."/>
            <person name="Nolan M."/>
            <person name="Lapidus A."/>
            <person name="Glavina Del Rio T."/>
            <person name="Copeland A."/>
            <person name="Tice H."/>
            <person name="Cheng J.F."/>
            <person name="Lucas S."/>
            <person name="Land M."/>
            <person name="Chen F."/>
            <person name="Bruce D."/>
            <person name="Goodwin L."/>
            <person name="Pitluck S."/>
            <person name="Ivanova N."/>
            <person name="Mavromatis K."/>
            <person name="Mikhailova N."/>
            <person name="Pati A."/>
            <person name="Chen A."/>
            <person name="Palaniappan K."/>
            <person name="Hauser L."/>
            <person name="Chang Y.J."/>
            <person name="Jeffries C.D."/>
            <person name="Munk C."/>
            <person name="Kiss H."/>
            <person name="Chain P."/>
            <person name="Han C."/>
            <person name="Brettin T."/>
            <person name="Detter J.C."/>
            <person name="Schuler E."/>
            <person name="Goker M."/>
            <person name="Rohde M."/>
            <person name="Bristow J."/>
            <person name="Eisen J.A."/>
            <person name="Markowitz V."/>
            <person name="Hugenholtz P."/>
            <person name="Kyrpides N.C."/>
            <person name="Klenk H.P."/>
        </authorList>
    </citation>
    <scope>NUCLEOTIDE SEQUENCE [LARGE SCALE GENOMIC DNA]</scope>
    <source>
        <strain evidence="7 8">DSM 5692</strain>
    </source>
</reference>
<feature type="coiled-coil region" evidence="4">
    <location>
        <begin position="216"/>
        <end position="243"/>
    </location>
</feature>
<proteinExistence type="inferred from homology"/>
<evidence type="ECO:0000313" key="7">
    <source>
        <dbReference type="EMBL" id="ACV67925.1"/>
    </source>
</evidence>
<dbReference type="KEGG" id="drt:Dret_0631"/>
<dbReference type="InterPro" id="IPR001029">
    <property type="entry name" value="Flagellin_N"/>
</dbReference>
<gene>
    <name evidence="7" type="ordered locus">Dret_0631</name>
</gene>
<dbReference type="InterPro" id="IPR042187">
    <property type="entry name" value="Flagellin_C_sub2"/>
</dbReference>
<dbReference type="HOGENOM" id="CLU_011142_2_2_7"/>
<keyword evidence="7" id="KW-0966">Cell projection</keyword>
<dbReference type="PRINTS" id="PR00207">
    <property type="entry name" value="FLAGELLIN"/>
</dbReference>
<evidence type="ECO:0000259" key="5">
    <source>
        <dbReference type="Pfam" id="PF00669"/>
    </source>
</evidence>
<dbReference type="GO" id="GO:0005576">
    <property type="term" value="C:extracellular region"/>
    <property type="evidence" value="ECO:0007669"/>
    <property type="project" value="UniProtKB-SubCell"/>
</dbReference>
<keyword evidence="8" id="KW-1185">Reference proteome</keyword>
<keyword evidence="7" id="KW-0969">Cilium</keyword>
<comment type="subcellular location">
    <subcellularLocation>
        <location evidence="3">Secreted</location>
    </subcellularLocation>
    <subcellularLocation>
        <location evidence="3">Bacterial flagellum</location>
    </subcellularLocation>
</comment>
<dbReference type="SUPFAM" id="SSF64518">
    <property type="entry name" value="Phase 1 flagellin"/>
    <property type="match status" value="1"/>
</dbReference>
<sequence>MALSINTNMASLQSQMSLANSTQALEQNQQRLATGLRINSAADDAAGLTITDGMTSQIRGMNQAVRNANDGISMAQTAEGGAKEITNMLQRMRELAVQAANDTNTDADKKALQQEFNELTAEITRVGNSTQFNKENLLTGSAGASVNIQVGPNNTSDDTINIDLSQDLRAATGALGVNGLNIGSGSSLTQIQTAISDIDDAIGTVDEFRSELGATQNRLQSSISNLENAAQNLTESRSRIMDADIAKESAEMTQNNVRQQASAAVLAQANQQPQLALQLLG</sequence>
<dbReference type="Gene3D" id="6.10.10.10">
    <property type="entry name" value="Flagellar export chaperone, C-terminal domain"/>
    <property type="match status" value="1"/>
</dbReference>
<feature type="domain" description="Flagellin C-terminal" evidence="6">
    <location>
        <begin position="196"/>
        <end position="280"/>
    </location>
</feature>
<comment type="function">
    <text evidence="3">Flagellin is the subunit protein which polymerizes to form the filaments of bacterial flagella.</text>
</comment>
<keyword evidence="7" id="KW-0282">Flagellum</keyword>
<evidence type="ECO:0000259" key="6">
    <source>
        <dbReference type="Pfam" id="PF00700"/>
    </source>
</evidence>
<evidence type="ECO:0000256" key="2">
    <source>
        <dbReference type="ARBA" id="ARBA00023143"/>
    </source>
</evidence>
<dbReference type="AlphaFoldDB" id="C8WZ09"/>
<evidence type="ECO:0000256" key="3">
    <source>
        <dbReference type="RuleBase" id="RU362073"/>
    </source>
</evidence>
<dbReference type="eggNOG" id="COG1344">
    <property type="taxonomic scope" value="Bacteria"/>
</dbReference>
<reference evidence="8" key="1">
    <citation type="submission" date="2009-09" db="EMBL/GenBank/DDBJ databases">
        <title>The complete chromosome of Desulfohalobium retbaense DSM 5692.</title>
        <authorList>
            <consortium name="US DOE Joint Genome Institute (JGI-PGF)"/>
            <person name="Lucas S."/>
            <person name="Copeland A."/>
            <person name="Lapidus A."/>
            <person name="Glavina del Rio T."/>
            <person name="Dalin E."/>
            <person name="Tice H."/>
            <person name="Bruce D."/>
            <person name="Goodwin L."/>
            <person name="Pitluck S."/>
            <person name="Kyrpides N."/>
            <person name="Mavromatis K."/>
            <person name="Ivanova N."/>
            <person name="Mikhailova N."/>
            <person name="Munk A.C."/>
            <person name="Brettin T."/>
            <person name="Detter J.C."/>
            <person name="Han C."/>
            <person name="Tapia R."/>
            <person name="Larimer F."/>
            <person name="Land M."/>
            <person name="Hauser L."/>
            <person name="Markowitz V."/>
            <person name="Cheng J.-F."/>
            <person name="Hugenholtz P."/>
            <person name="Woyke T."/>
            <person name="Wu D."/>
            <person name="Spring S."/>
            <person name="Klenk H.-P."/>
            <person name="Eisen J.A."/>
        </authorList>
    </citation>
    <scope>NUCLEOTIDE SEQUENCE [LARGE SCALE GENOMIC DNA]</scope>
    <source>
        <strain evidence="8">DSM 5692</strain>
    </source>
</reference>
<dbReference type="Proteomes" id="UP000001052">
    <property type="component" value="Chromosome"/>
</dbReference>
<dbReference type="OrthoDB" id="9796789at2"/>
<keyword evidence="2 3" id="KW-0975">Bacterial flagellum</keyword>
<name>C8WZ09_DESRD</name>
<keyword evidence="3" id="KW-0964">Secreted</keyword>
<comment type="similarity">
    <text evidence="1 3">Belongs to the bacterial flagellin family.</text>
</comment>
<organism evidence="7 8">
    <name type="scientific">Desulfohalobium retbaense (strain ATCC 49708 / DSM 5692 / JCM 16813 / HR100)</name>
    <dbReference type="NCBI Taxonomy" id="485915"/>
    <lineage>
        <taxon>Bacteria</taxon>
        <taxon>Pseudomonadati</taxon>
        <taxon>Thermodesulfobacteriota</taxon>
        <taxon>Desulfovibrionia</taxon>
        <taxon>Desulfovibrionales</taxon>
        <taxon>Desulfohalobiaceae</taxon>
        <taxon>Desulfohalobium</taxon>
    </lineage>
</organism>
<dbReference type="PANTHER" id="PTHR42792">
    <property type="entry name" value="FLAGELLIN"/>
    <property type="match status" value="1"/>
</dbReference>
<evidence type="ECO:0000256" key="1">
    <source>
        <dbReference type="ARBA" id="ARBA00005709"/>
    </source>
</evidence>
<dbReference type="GO" id="GO:0005198">
    <property type="term" value="F:structural molecule activity"/>
    <property type="evidence" value="ECO:0007669"/>
    <property type="project" value="UniProtKB-UniRule"/>
</dbReference>
<dbReference type="RefSeq" id="WP_015751083.1">
    <property type="nucleotide sequence ID" value="NC_013223.1"/>
</dbReference>
<keyword evidence="4" id="KW-0175">Coiled coil</keyword>
<dbReference type="Pfam" id="PF00700">
    <property type="entry name" value="Flagellin_C"/>
    <property type="match status" value="1"/>
</dbReference>
<protein>
    <recommendedName>
        <fullName evidence="3">Flagellin</fullName>
    </recommendedName>
</protein>
<evidence type="ECO:0000256" key="4">
    <source>
        <dbReference type="SAM" id="Coils"/>
    </source>
</evidence>
<accession>C8WZ09</accession>
<dbReference type="STRING" id="485915.Dret_0631"/>
<dbReference type="Gene3D" id="1.20.1330.10">
    <property type="entry name" value="f41 fragment of flagellin, N-terminal domain"/>
    <property type="match status" value="2"/>
</dbReference>
<dbReference type="EMBL" id="CP001734">
    <property type="protein sequence ID" value="ACV67925.1"/>
    <property type="molecule type" value="Genomic_DNA"/>
</dbReference>
<dbReference type="PANTHER" id="PTHR42792:SF2">
    <property type="entry name" value="FLAGELLIN"/>
    <property type="match status" value="1"/>
</dbReference>
<evidence type="ECO:0000313" key="8">
    <source>
        <dbReference type="Proteomes" id="UP000001052"/>
    </source>
</evidence>
<dbReference type="Pfam" id="PF00669">
    <property type="entry name" value="Flagellin_N"/>
    <property type="match status" value="1"/>
</dbReference>
<dbReference type="InterPro" id="IPR001492">
    <property type="entry name" value="Flagellin"/>
</dbReference>